<evidence type="ECO:0000313" key="1">
    <source>
        <dbReference type="EMBL" id="JAD50742.1"/>
    </source>
</evidence>
<proteinExistence type="predicted"/>
<accession>A0A0A9AUI0</accession>
<protein>
    <submittedName>
        <fullName evidence="1">Uncharacterized protein</fullName>
    </submittedName>
</protein>
<reference evidence="1" key="2">
    <citation type="journal article" date="2015" name="Data Brief">
        <title>Shoot transcriptome of the giant reed, Arundo donax.</title>
        <authorList>
            <person name="Barrero R.A."/>
            <person name="Guerrero F.D."/>
            <person name="Moolhuijzen P."/>
            <person name="Goolsby J.A."/>
            <person name="Tidwell J."/>
            <person name="Bellgard S.E."/>
            <person name="Bellgard M.I."/>
        </authorList>
    </citation>
    <scope>NUCLEOTIDE SEQUENCE</scope>
    <source>
        <tissue evidence="1">Shoot tissue taken approximately 20 cm above the soil surface</tissue>
    </source>
</reference>
<dbReference type="AlphaFoldDB" id="A0A0A9AUI0"/>
<reference evidence="1" key="1">
    <citation type="submission" date="2014-09" db="EMBL/GenBank/DDBJ databases">
        <authorList>
            <person name="Magalhaes I.L.F."/>
            <person name="Oliveira U."/>
            <person name="Santos F.R."/>
            <person name="Vidigal T.H.D.A."/>
            <person name="Brescovit A.D."/>
            <person name="Santos A.J."/>
        </authorList>
    </citation>
    <scope>NUCLEOTIDE SEQUENCE</scope>
    <source>
        <tissue evidence="1">Shoot tissue taken approximately 20 cm above the soil surface</tissue>
    </source>
</reference>
<name>A0A0A9AUI0_ARUDO</name>
<sequence>MAKDLDESKQTDQDRGDVKAIVTFRGCFLSNAYGSY</sequence>
<organism evidence="1">
    <name type="scientific">Arundo donax</name>
    <name type="common">Giant reed</name>
    <name type="synonym">Donax arundinaceus</name>
    <dbReference type="NCBI Taxonomy" id="35708"/>
    <lineage>
        <taxon>Eukaryota</taxon>
        <taxon>Viridiplantae</taxon>
        <taxon>Streptophyta</taxon>
        <taxon>Embryophyta</taxon>
        <taxon>Tracheophyta</taxon>
        <taxon>Spermatophyta</taxon>
        <taxon>Magnoliopsida</taxon>
        <taxon>Liliopsida</taxon>
        <taxon>Poales</taxon>
        <taxon>Poaceae</taxon>
        <taxon>PACMAD clade</taxon>
        <taxon>Arundinoideae</taxon>
        <taxon>Arundineae</taxon>
        <taxon>Arundo</taxon>
    </lineage>
</organism>
<dbReference type="EMBL" id="GBRH01247153">
    <property type="protein sequence ID" value="JAD50742.1"/>
    <property type="molecule type" value="Transcribed_RNA"/>
</dbReference>